<dbReference type="OrthoDB" id="2560628at2759"/>
<keyword evidence="1" id="KW-1133">Transmembrane helix</keyword>
<organism evidence="3 4">
    <name type="scientific">Massariosphaeria phaeospora</name>
    <dbReference type="NCBI Taxonomy" id="100035"/>
    <lineage>
        <taxon>Eukaryota</taxon>
        <taxon>Fungi</taxon>
        <taxon>Dikarya</taxon>
        <taxon>Ascomycota</taxon>
        <taxon>Pezizomycotina</taxon>
        <taxon>Dothideomycetes</taxon>
        <taxon>Pleosporomycetidae</taxon>
        <taxon>Pleosporales</taxon>
        <taxon>Pleosporales incertae sedis</taxon>
        <taxon>Massariosphaeria</taxon>
    </lineage>
</organism>
<feature type="transmembrane region" description="Helical" evidence="1">
    <location>
        <begin position="6"/>
        <end position="28"/>
    </location>
</feature>
<dbReference type="AlphaFoldDB" id="A0A7C8M4Z3"/>
<feature type="transmembrane region" description="Helical" evidence="1">
    <location>
        <begin position="149"/>
        <end position="172"/>
    </location>
</feature>
<evidence type="ECO:0000256" key="1">
    <source>
        <dbReference type="SAM" id="Phobius"/>
    </source>
</evidence>
<dbReference type="Pfam" id="PF24800">
    <property type="entry name" value="DUF7702"/>
    <property type="match status" value="1"/>
</dbReference>
<name>A0A7C8M4Z3_9PLEO</name>
<evidence type="ECO:0000313" key="3">
    <source>
        <dbReference type="EMBL" id="KAF2867595.1"/>
    </source>
</evidence>
<feature type="transmembrane region" description="Helical" evidence="1">
    <location>
        <begin position="272"/>
        <end position="294"/>
    </location>
</feature>
<sequence length="300" mass="33103">MLRYPAIVNITTLVIYFLYLCVSVYLVARHGLGRNYPWICLVVLALCRLVQVSLDLAATTMFPAESVANTALQSGVAILTELGLTPLFMSTASLLGLTSRPKGRRMQWILVFLHIPLTASLILIVAGGIDPDSREGPTFAATEPTKAGVALYCACFVTLVWATTIIAARLYLANSYEVKILTTVVLSLPFFLVDVVYMMCFAFESLWSSQRFNVISGNVTMQLCMQVVMEYVIVGLYLGLGLELPDKAARLRDQISDMDYDQLAGTMLWKMYSGVSAVVALTIMPTLIFAHWVLGKMLRS</sequence>
<feature type="transmembrane region" description="Helical" evidence="1">
    <location>
        <begin position="219"/>
        <end position="242"/>
    </location>
</feature>
<keyword evidence="1" id="KW-0812">Transmembrane</keyword>
<comment type="caution">
    <text evidence="3">The sequence shown here is derived from an EMBL/GenBank/DDBJ whole genome shotgun (WGS) entry which is preliminary data.</text>
</comment>
<keyword evidence="1" id="KW-0472">Membrane</keyword>
<evidence type="ECO:0000313" key="4">
    <source>
        <dbReference type="Proteomes" id="UP000481861"/>
    </source>
</evidence>
<feature type="transmembrane region" description="Helical" evidence="1">
    <location>
        <begin position="35"/>
        <end position="54"/>
    </location>
</feature>
<reference evidence="3 4" key="1">
    <citation type="submission" date="2020-01" db="EMBL/GenBank/DDBJ databases">
        <authorList>
            <consortium name="DOE Joint Genome Institute"/>
            <person name="Haridas S."/>
            <person name="Albert R."/>
            <person name="Binder M."/>
            <person name="Bloem J."/>
            <person name="Labutti K."/>
            <person name="Salamov A."/>
            <person name="Andreopoulos B."/>
            <person name="Baker S.E."/>
            <person name="Barry K."/>
            <person name="Bills G."/>
            <person name="Bluhm B.H."/>
            <person name="Cannon C."/>
            <person name="Castanera R."/>
            <person name="Culley D.E."/>
            <person name="Daum C."/>
            <person name="Ezra D."/>
            <person name="Gonzalez J.B."/>
            <person name="Henrissat B."/>
            <person name="Kuo A."/>
            <person name="Liang C."/>
            <person name="Lipzen A."/>
            <person name="Lutzoni F."/>
            <person name="Magnuson J."/>
            <person name="Mondo S."/>
            <person name="Nolan M."/>
            <person name="Ohm R."/>
            <person name="Pangilinan J."/>
            <person name="Park H.-J.H."/>
            <person name="Ramirez L."/>
            <person name="Alfaro M."/>
            <person name="Sun H."/>
            <person name="Tritt A."/>
            <person name="Yoshinaga Y."/>
            <person name="Zwiers L.-H.L."/>
            <person name="Turgeon B.G."/>
            <person name="Goodwin S.B."/>
            <person name="Spatafora J.W."/>
            <person name="Crous P.W."/>
            <person name="Grigoriev I.V."/>
        </authorList>
    </citation>
    <scope>NUCLEOTIDE SEQUENCE [LARGE SCALE GENOMIC DNA]</scope>
    <source>
        <strain evidence="3 4">CBS 611.86</strain>
    </source>
</reference>
<dbReference type="PANTHER" id="PTHR42109">
    <property type="entry name" value="UNPLACED GENOMIC SCAFFOLD UM_SCAF_CONTIG_1.265, WHOLE GENOME SHOTGUN SEQUENCE"/>
    <property type="match status" value="1"/>
</dbReference>
<dbReference type="PANTHER" id="PTHR42109:SF2">
    <property type="entry name" value="INTEGRAL MEMBRANE PROTEIN"/>
    <property type="match status" value="1"/>
</dbReference>
<feature type="transmembrane region" description="Helical" evidence="1">
    <location>
        <begin position="74"/>
        <end position="97"/>
    </location>
</feature>
<dbReference type="Proteomes" id="UP000481861">
    <property type="component" value="Unassembled WGS sequence"/>
</dbReference>
<accession>A0A7C8M4Z3</accession>
<feature type="transmembrane region" description="Helical" evidence="1">
    <location>
        <begin position="184"/>
        <end position="207"/>
    </location>
</feature>
<keyword evidence="4" id="KW-1185">Reference proteome</keyword>
<feature type="transmembrane region" description="Helical" evidence="1">
    <location>
        <begin position="109"/>
        <end position="129"/>
    </location>
</feature>
<feature type="domain" description="DUF7702" evidence="2">
    <location>
        <begin position="4"/>
        <end position="244"/>
    </location>
</feature>
<proteinExistence type="predicted"/>
<dbReference type="EMBL" id="JAADJZ010000022">
    <property type="protein sequence ID" value="KAF2867595.1"/>
    <property type="molecule type" value="Genomic_DNA"/>
</dbReference>
<evidence type="ECO:0000259" key="2">
    <source>
        <dbReference type="Pfam" id="PF24800"/>
    </source>
</evidence>
<protein>
    <recommendedName>
        <fullName evidence="2">DUF7702 domain-containing protein</fullName>
    </recommendedName>
</protein>
<dbReference type="InterPro" id="IPR056119">
    <property type="entry name" value="DUF7702"/>
</dbReference>
<gene>
    <name evidence="3" type="ORF">BDV95DRAFT_502446</name>
</gene>